<dbReference type="SUPFAM" id="SSF53756">
    <property type="entry name" value="UDP-Glycosyltransferase/glycogen phosphorylase"/>
    <property type="match status" value="1"/>
</dbReference>
<dbReference type="Pfam" id="PF13439">
    <property type="entry name" value="Glyco_transf_4"/>
    <property type="match status" value="1"/>
</dbReference>
<organism evidence="4 5">
    <name type="scientific">Pyrobaculum oguniense (strain DSM 13380 / JCM 10595 / TE7)</name>
    <dbReference type="NCBI Taxonomy" id="698757"/>
    <lineage>
        <taxon>Archaea</taxon>
        <taxon>Thermoproteota</taxon>
        <taxon>Thermoprotei</taxon>
        <taxon>Thermoproteales</taxon>
        <taxon>Thermoproteaceae</taxon>
        <taxon>Pyrobaculum</taxon>
    </lineage>
</organism>
<dbReference type="EMBL" id="CP003316">
    <property type="protein sequence ID" value="AFA40086.1"/>
    <property type="molecule type" value="Genomic_DNA"/>
</dbReference>
<dbReference type="eggNOG" id="arCOG01409">
    <property type="taxonomic scope" value="Archaea"/>
</dbReference>
<reference evidence="4 5" key="1">
    <citation type="journal article" date="2012" name="Stand. Genomic Sci.">
        <title>Complete genome sequence of Pyrobaculum oguniense.</title>
        <authorList>
            <person name="Bernick D.L."/>
            <person name="Karplus K."/>
            <person name="Lui L.M."/>
            <person name="Coker J.K."/>
            <person name="Murphy J.N."/>
            <person name="Chan P.P."/>
            <person name="Cozen A.E."/>
            <person name="Lowe T.M."/>
        </authorList>
    </citation>
    <scope>NUCLEOTIDE SEQUENCE [LARGE SCALE GENOMIC DNA]</scope>
    <source>
        <strain evidence="4 5">TE7</strain>
    </source>
</reference>
<keyword evidence="5" id="KW-1185">Reference proteome</keyword>
<dbReference type="Pfam" id="PF00534">
    <property type="entry name" value="Glycos_transf_1"/>
    <property type="match status" value="1"/>
</dbReference>
<dbReference type="Gene3D" id="3.40.50.2000">
    <property type="entry name" value="Glycogen Phosphorylase B"/>
    <property type="match status" value="2"/>
</dbReference>
<feature type="domain" description="Glycosyltransferase subfamily 4-like N-terminal" evidence="3">
    <location>
        <begin position="20"/>
        <end position="186"/>
    </location>
</feature>
<dbReference type="AlphaFoldDB" id="H6QB89"/>
<dbReference type="KEGG" id="pog:Pogu_2059"/>
<dbReference type="HOGENOM" id="CLU_061944_0_0_2"/>
<dbReference type="STRING" id="698757.Pogu_2059"/>
<proteinExistence type="predicted"/>
<dbReference type="Proteomes" id="UP000009062">
    <property type="component" value="Chromosome"/>
</dbReference>
<dbReference type="GO" id="GO:0016757">
    <property type="term" value="F:glycosyltransferase activity"/>
    <property type="evidence" value="ECO:0007669"/>
    <property type="project" value="InterPro"/>
</dbReference>
<dbReference type="InterPro" id="IPR001296">
    <property type="entry name" value="Glyco_trans_1"/>
</dbReference>
<evidence type="ECO:0000256" key="1">
    <source>
        <dbReference type="ARBA" id="ARBA00022679"/>
    </source>
</evidence>
<keyword evidence="1" id="KW-0808">Transferase</keyword>
<evidence type="ECO:0000259" key="3">
    <source>
        <dbReference type="Pfam" id="PF13439"/>
    </source>
</evidence>
<dbReference type="PANTHER" id="PTHR46401">
    <property type="entry name" value="GLYCOSYLTRANSFERASE WBBK-RELATED"/>
    <property type="match status" value="1"/>
</dbReference>
<dbReference type="PANTHER" id="PTHR46401:SF2">
    <property type="entry name" value="GLYCOSYLTRANSFERASE WBBK-RELATED"/>
    <property type="match status" value="1"/>
</dbReference>
<evidence type="ECO:0000313" key="5">
    <source>
        <dbReference type="Proteomes" id="UP000009062"/>
    </source>
</evidence>
<evidence type="ECO:0000259" key="2">
    <source>
        <dbReference type="Pfam" id="PF00534"/>
    </source>
</evidence>
<dbReference type="InterPro" id="IPR028098">
    <property type="entry name" value="Glyco_trans_4-like_N"/>
</dbReference>
<evidence type="ECO:0000313" key="4">
    <source>
        <dbReference type="EMBL" id="AFA40086.1"/>
    </source>
</evidence>
<gene>
    <name evidence="4" type="ordered locus">Pogu_2059</name>
</gene>
<protein>
    <submittedName>
        <fullName evidence="4">Glycosyltransferase</fullName>
    </submittedName>
</protein>
<sequence>MNRVLVIPPNDILRHPIPNRIYHIASRLSRKYEVMLLYYPKHPHAKDKLRDFPHIPVTYRGLGVKNLGIYYVVNAPSIYAALKKAVPQADTVIHANILPSLIATKLAKRYKKPAIYDYVDHYPESAAAYYKSDIAKFVVREGTFRIVYPALKDSTHIVVPSYGLRHFLKSIIDKPISVIPNGVDAEKFRPMDMAQARKAIGLDTENFTLLLQGSIDVWQEIEPVIYAVKKLNEKNIKVDIVIVGYSHGKYYYQKLMGMIKALQLQARIHTYPPQPYEKMPFFISATNALVAPFKKGLISYATPLKIIEALACGRPVLTTDITEFKIWFRKGLFIYNDIKSFMNNVKYLIQNWEDIEKILSENSAIIRKTHSWDTLANKYINILNTVI</sequence>
<feature type="domain" description="Glycosyl transferase family 1" evidence="2">
    <location>
        <begin position="195"/>
        <end position="353"/>
    </location>
</feature>
<name>H6QB89_PYROT</name>
<accession>H6QB89</accession>